<dbReference type="SUPFAM" id="SSF56327">
    <property type="entry name" value="LDH C-terminal domain-like"/>
    <property type="match status" value="1"/>
</dbReference>
<keyword evidence="7 11" id="KW-0520">NAD</keyword>
<evidence type="ECO:0000256" key="4">
    <source>
        <dbReference type="ARBA" id="ARBA00016075"/>
    </source>
</evidence>
<comment type="catalytic activity">
    <reaction evidence="8">
        <text>(S)-malate + NAD(+) = oxaloacetate + NADH + H(+)</text>
        <dbReference type="Rhea" id="RHEA:21432"/>
        <dbReference type="ChEBI" id="CHEBI:15378"/>
        <dbReference type="ChEBI" id="CHEBI:15589"/>
        <dbReference type="ChEBI" id="CHEBI:16452"/>
        <dbReference type="ChEBI" id="CHEBI:57540"/>
        <dbReference type="ChEBI" id="CHEBI:57945"/>
        <dbReference type="EC" id="1.1.1.37"/>
    </reaction>
</comment>
<evidence type="ECO:0000256" key="6">
    <source>
        <dbReference type="ARBA" id="ARBA00023002"/>
    </source>
</evidence>
<evidence type="ECO:0000256" key="5">
    <source>
        <dbReference type="ARBA" id="ARBA00022532"/>
    </source>
</evidence>
<gene>
    <name evidence="15" type="ORF">EVEC_LOCUS7099</name>
</gene>
<feature type="binding site" evidence="11">
    <location>
        <position position="101"/>
    </location>
    <ligand>
        <name>NAD(+)</name>
        <dbReference type="ChEBI" id="CHEBI:57540"/>
    </ligand>
</feature>
<evidence type="ECO:0000256" key="12">
    <source>
        <dbReference type="RuleBase" id="RU003369"/>
    </source>
</evidence>
<evidence type="ECO:0000256" key="10">
    <source>
        <dbReference type="PIRSR" id="PIRSR000102-2"/>
    </source>
</evidence>
<dbReference type="InterPro" id="IPR001236">
    <property type="entry name" value="Lactate/malate_DH_N"/>
</dbReference>
<evidence type="ECO:0000259" key="13">
    <source>
        <dbReference type="Pfam" id="PF00056"/>
    </source>
</evidence>
<dbReference type="GO" id="GO:0005739">
    <property type="term" value="C:mitochondrion"/>
    <property type="evidence" value="ECO:0007669"/>
    <property type="project" value="TreeGrafter"/>
</dbReference>
<dbReference type="GO" id="GO:0006099">
    <property type="term" value="P:tricarboxylic acid cycle"/>
    <property type="evidence" value="ECO:0007669"/>
    <property type="project" value="UniProtKB-KW"/>
</dbReference>
<feature type="binding site" evidence="10">
    <location>
        <position position="94"/>
    </location>
    <ligand>
        <name>substrate</name>
    </ligand>
</feature>
<evidence type="ECO:0000313" key="17">
    <source>
        <dbReference type="WBParaSite" id="EVEC_0000759701-mRNA-1"/>
    </source>
</evidence>
<evidence type="ECO:0000259" key="14">
    <source>
        <dbReference type="Pfam" id="PF02866"/>
    </source>
</evidence>
<evidence type="ECO:0000313" key="15">
    <source>
        <dbReference type="EMBL" id="VDD92348.1"/>
    </source>
</evidence>
<dbReference type="WBParaSite" id="EVEC_0000759701-mRNA-1">
    <property type="protein sequence ID" value="EVEC_0000759701-mRNA-1"/>
    <property type="gene ID" value="EVEC_0000759701"/>
</dbReference>
<dbReference type="EC" id="1.1.1.37" evidence="3"/>
<sequence length="320" mass="33553">MLNSSKKVHNVALLGASGGIGQPLGLLLKQNPAIAKLALYDLVNTPGVAADLSHIDSPAKISAHTGEKELTGALEGADIVVIPAGVPRKPGMTRDDLFNTNAGIVKNLCEQAAKTCPKAFMAIITNPVNSTVPIAYEVFKKCGVDASKRIFGVTYLDIVRSQCFIAELKRLDVTKTNIPVIGGHSGVTIIPCLSQTKPSCTFTDEEAKSLTARIQDAGTEVVKAKAGGGSATLSMAVAAARFVEGLVDGLKGKNNVKCAYVRSDAVQGLDYFSTPLQLGPKGVEKILGVGSLNSFEQQLLEKAIPELKKNIAKGVNFVKG</sequence>
<dbReference type="FunFam" id="3.90.110.10:FF:000001">
    <property type="entry name" value="Malate dehydrogenase"/>
    <property type="match status" value="1"/>
</dbReference>
<dbReference type="InterPro" id="IPR022383">
    <property type="entry name" value="Lactate/malate_DH_C"/>
</dbReference>
<feature type="binding site" evidence="10">
    <location>
        <position position="88"/>
    </location>
    <ligand>
        <name>substrate</name>
    </ligand>
</feature>
<feature type="binding site" evidence="10">
    <location>
        <position position="126"/>
    </location>
    <ligand>
        <name>substrate</name>
    </ligand>
</feature>
<evidence type="ECO:0000313" key="16">
    <source>
        <dbReference type="Proteomes" id="UP000274131"/>
    </source>
</evidence>
<dbReference type="InterPro" id="IPR010097">
    <property type="entry name" value="Malate_DH_type1"/>
</dbReference>
<reference evidence="15 16" key="2">
    <citation type="submission" date="2018-10" db="EMBL/GenBank/DDBJ databases">
        <authorList>
            <consortium name="Pathogen Informatics"/>
        </authorList>
    </citation>
    <scope>NUCLEOTIDE SEQUENCE [LARGE SCALE GENOMIC DNA]</scope>
</reference>
<dbReference type="OrthoDB" id="755699at2759"/>
<reference evidence="17" key="1">
    <citation type="submission" date="2017-02" db="UniProtKB">
        <authorList>
            <consortium name="WormBaseParasite"/>
        </authorList>
    </citation>
    <scope>IDENTIFICATION</scope>
</reference>
<feature type="binding site" evidence="10">
    <location>
        <position position="160"/>
    </location>
    <ligand>
        <name>substrate</name>
    </ligand>
</feature>
<evidence type="ECO:0000256" key="11">
    <source>
        <dbReference type="PIRSR" id="PIRSR000102-3"/>
    </source>
</evidence>
<protein>
    <recommendedName>
        <fullName evidence="4">Malate dehydrogenase, mitochondrial</fullName>
        <ecNumber evidence="3">1.1.1.37</ecNumber>
    </recommendedName>
</protein>
<comment type="similarity">
    <text evidence="1">Belongs to the LDH/MDH superfamily. MDH type 1 family.</text>
</comment>
<dbReference type="InterPro" id="IPR001557">
    <property type="entry name" value="L-lactate/malate_DH"/>
</dbReference>
<comment type="subunit">
    <text evidence="2">Homodimer.</text>
</comment>
<dbReference type="SUPFAM" id="SSF51735">
    <property type="entry name" value="NAD(P)-binding Rossmann-fold domains"/>
    <property type="match status" value="1"/>
</dbReference>
<dbReference type="FunFam" id="3.40.50.720:FF:000013">
    <property type="entry name" value="Malate dehydrogenase"/>
    <property type="match status" value="1"/>
</dbReference>
<evidence type="ECO:0000256" key="3">
    <source>
        <dbReference type="ARBA" id="ARBA00012995"/>
    </source>
</evidence>
<dbReference type="InterPro" id="IPR036291">
    <property type="entry name" value="NAD(P)-bd_dom_sf"/>
</dbReference>
<name>A0A0N4VAT0_ENTVE</name>
<evidence type="ECO:0000256" key="7">
    <source>
        <dbReference type="ARBA" id="ARBA00023027"/>
    </source>
</evidence>
<evidence type="ECO:0000256" key="8">
    <source>
        <dbReference type="ARBA" id="ARBA00048313"/>
    </source>
</evidence>
<dbReference type="AlphaFoldDB" id="A0A0N4VAT0"/>
<keyword evidence="5" id="KW-0816">Tricarboxylic acid cycle</keyword>
<organism evidence="17">
    <name type="scientific">Enterobius vermicularis</name>
    <name type="common">Human pinworm</name>
    <dbReference type="NCBI Taxonomy" id="51028"/>
    <lineage>
        <taxon>Eukaryota</taxon>
        <taxon>Metazoa</taxon>
        <taxon>Ecdysozoa</taxon>
        <taxon>Nematoda</taxon>
        <taxon>Chromadorea</taxon>
        <taxon>Rhabditida</taxon>
        <taxon>Spirurina</taxon>
        <taxon>Oxyuridomorpha</taxon>
        <taxon>Oxyuroidea</taxon>
        <taxon>Oxyuridae</taxon>
        <taxon>Enterobius</taxon>
    </lineage>
</organism>
<feature type="binding site" evidence="11">
    <location>
        <position position="235"/>
    </location>
    <ligand>
        <name>NAD(+)</name>
        <dbReference type="ChEBI" id="CHEBI:57540"/>
    </ligand>
</feature>
<keyword evidence="6 12" id="KW-0560">Oxidoreductase</keyword>
<dbReference type="Pfam" id="PF02866">
    <property type="entry name" value="Ldh_1_C"/>
    <property type="match status" value="1"/>
</dbReference>
<proteinExistence type="inferred from homology"/>
<feature type="binding site" evidence="11">
    <location>
        <begin position="15"/>
        <end position="21"/>
    </location>
    <ligand>
        <name>NAD(+)</name>
        <dbReference type="ChEBI" id="CHEBI:57540"/>
    </ligand>
</feature>
<dbReference type="PANTHER" id="PTHR11540">
    <property type="entry name" value="MALATE AND LACTATE DEHYDROGENASE"/>
    <property type="match status" value="1"/>
</dbReference>
<feature type="domain" description="Lactate/malate dehydrogenase N-terminal" evidence="13">
    <location>
        <begin position="10"/>
        <end position="152"/>
    </location>
</feature>
<dbReference type="NCBIfam" id="TIGR01772">
    <property type="entry name" value="MDH_euk_gproteo"/>
    <property type="match status" value="1"/>
</dbReference>
<dbReference type="InterPro" id="IPR015955">
    <property type="entry name" value="Lactate_DH/Glyco_Ohase_4_C"/>
</dbReference>
<feature type="binding site" evidence="11">
    <location>
        <begin position="124"/>
        <end position="126"/>
    </location>
    <ligand>
        <name>NAD(+)</name>
        <dbReference type="ChEBI" id="CHEBI:57540"/>
    </ligand>
</feature>
<dbReference type="PANTHER" id="PTHR11540:SF16">
    <property type="entry name" value="MALATE DEHYDROGENASE, MITOCHONDRIAL"/>
    <property type="match status" value="1"/>
</dbReference>
<dbReference type="Gene3D" id="3.90.110.10">
    <property type="entry name" value="Lactate dehydrogenase/glycoside hydrolase, family 4, C-terminal"/>
    <property type="match status" value="1"/>
</dbReference>
<evidence type="ECO:0000256" key="1">
    <source>
        <dbReference type="ARBA" id="ARBA00008824"/>
    </source>
</evidence>
<accession>A0A0N4VAT0</accession>
<evidence type="ECO:0000256" key="9">
    <source>
        <dbReference type="PIRSR" id="PIRSR000102-1"/>
    </source>
</evidence>
<dbReference type="PIRSF" id="PIRSF000102">
    <property type="entry name" value="Lac_mal_DH"/>
    <property type="match status" value="1"/>
</dbReference>
<dbReference type="STRING" id="51028.A0A0N4VAT0"/>
<dbReference type="CDD" id="cd01337">
    <property type="entry name" value="MDH_glyoxysomal_mitochondrial"/>
    <property type="match status" value="1"/>
</dbReference>
<dbReference type="Pfam" id="PF00056">
    <property type="entry name" value="Ldh_1_N"/>
    <property type="match status" value="1"/>
</dbReference>
<feature type="binding site" evidence="11">
    <location>
        <position position="41"/>
    </location>
    <ligand>
        <name>NAD(+)</name>
        <dbReference type="ChEBI" id="CHEBI:57540"/>
    </ligand>
</feature>
<dbReference type="Gene3D" id="3.40.50.720">
    <property type="entry name" value="NAD(P)-binding Rossmann-like Domain"/>
    <property type="match status" value="1"/>
</dbReference>
<feature type="active site" description="Proton acceptor" evidence="9">
    <location>
        <position position="184"/>
    </location>
</feature>
<dbReference type="GO" id="GO:0030060">
    <property type="term" value="F:L-malate dehydrogenase (NAD+) activity"/>
    <property type="evidence" value="ECO:0007669"/>
    <property type="project" value="UniProtKB-EC"/>
</dbReference>
<dbReference type="EMBL" id="UXUI01008771">
    <property type="protein sequence ID" value="VDD92348.1"/>
    <property type="molecule type" value="Genomic_DNA"/>
</dbReference>
<dbReference type="GO" id="GO:0019752">
    <property type="term" value="P:carboxylic acid metabolic process"/>
    <property type="evidence" value="ECO:0007669"/>
    <property type="project" value="InterPro"/>
</dbReference>
<feature type="domain" description="Lactate/malate dehydrogenase C-terminal" evidence="14">
    <location>
        <begin position="154"/>
        <end position="318"/>
    </location>
</feature>
<dbReference type="Proteomes" id="UP000274131">
    <property type="component" value="Unassembled WGS sequence"/>
</dbReference>
<keyword evidence="16" id="KW-1185">Reference proteome</keyword>
<evidence type="ECO:0000256" key="2">
    <source>
        <dbReference type="ARBA" id="ARBA00011738"/>
    </source>
</evidence>